<keyword evidence="3" id="KW-0808">Transferase</keyword>
<dbReference type="InterPro" id="IPR050953">
    <property type="entry name" value="N4_N6_ade-DNA_methylase"/>
</dbReference>
<reference evidence="10 11" key="1">
    <citation type="submission" date="2018-08" db="EMBL/GenBank/DDBJ databases">
        <title>A genome reference for cultivated species of the human gut microbiota.</title>
        <authorList>
            <person name="Zou Y."/>
            <person name="Xue W."/>
            <person name="Luo G."/>
        </authorList>
    </citation>
    <scope>NUCLEOTIDE SEQUENCE [LARGE SCALE GENOMIC DNA]</scope>
    <source>
        <strain evidence="10 11">AF38-11</strain>
    </source>
</reference>
<dbReference type="EC" id="2.1.1.72" evidence="1"/>
<comment type="catalytic activity">
    <reaction evidence="4">
        <text>a 2'-deoxyadenosine in DNA + S-adenosyl-L-methionine = an N(6)-methyl-2'-deoxyadenosine in DNA + S-adenosyl-L-homocysteine + H(+)</text>
        <dbReference type="Rhea" id="RHEA:15197"/>
        <dbReference type="Rhea" id="RHEA-COMP:12418"/>
        <dbReference type="Rhea" id="RHEA-COMP:12419"/>
        <dbReference type="ChEBI" id="CHEBI:15378"/>
        <dbReference type="ChEBI" id="CHEBI:57856"/>
        <dbReference type="ChEBI" id="CHEBI:59789"/>
        <dbReference type="ChEBI" id="CHEBI:90615"/>
        <dbReference type="ChEBI" id="CHEBI:90616"/>
        <dbReference type="EC" id="2.1.1.72"/>
    </reaction>
</comment>
<dbReference type="Pfam" id="PF20467">
    <property type="entry name" value="MmeI_C"/>
    <property type="match status" value="1"/>
</dbReference>
<dbReference type="GO" id="GO:0009007">
    <property type="term" value="F:site-specific DNA-methyltransferase (adenine-specific) activity"/>
    <property type="evidence" value="ECO:0007669"/>
    <property type="project" value="UniProtKB-EC"/>
</dbReference>
<gene>
    <name evidence="10" type="ORF">DW026_04055</name>
</gene>
<dbReference type="PRINTS" id="PR00507">
    <property type="entry name" value="N12N6MTFRASE"/>
</dbReference>
<evidence type="ECO:0000256" key="1">
    <source>
        <dbReference type="ARBA" id="ARBA00011900"/>
    </source>
</evidence>
<dbReference type="Gene3D" id="3.40.50.150">
    <property type="entry name" value="Vaccinia Virus protein VP39"/>
    <property type="match status" value="1"/>
</dbReference>
<accession>A0AA92WMA1</accession>
<dbReference type="InterPro" id="IPR029063">
    <property type="entry name" value="SAM-dependent_MTases_sf"/>
</dbReference>
<protein>
    <recommendedName>
        <fullName evidence="1">site-specific DNA-methyltransferase (adenine-specific)</fullName>
        <ecNumber evidence="1">2.1.1.72</ecNumber>
    </recommendedName>
</protein>
<dbReference type="Pfam" id="PF20466">
    <property type="entry name" value="MmeI_TRD"/>
    <property type="match status" value="1"/>
</dbReference>
<dbReference type="InterPro" id="IPR002052">
    <property type="entry name" value="DNA_methylase_N6_adenine_CS"/>
</dbReference>
<evidence type="ECO:0000259" key="9">
    <source>
        <dbReference type="Pfam" id="PF20473"/>
    </source>
</evidence>
<dbReference type="GO" id="GO:0032259">
    <property type="term" value="P:methylation"/>
    <property type="evidence" value="ECO:0007669"/>
    <property type="project" value="UniProtKB-KW"/>
</dbReference>
<dbReference type="InterPro" id="IPR046817">
    <property type="entry name" value="MmeI_N"/>
</dbReference>
<organism evidence="10 11">
    <name type="scientific">Segatella copri</name>
    <dbReference type="NCBI Taxonomy" id="165179"/>
    <lineage>
        <taxon>Bacteria</taxon>
        <taxon>Pseudomonadati</taxon>
        <taxon>Bacteroidota</taxon>
        <taxon>Bacteroidia</taxon>
        <taxon>Bacteroidales</taxon>
        <taxon>Prevotellaceae</taxon>
        <taxon>Segatella</taxon>
    </lineage>
</organism>
<keyword evidence="2 10" id="KW-0489">Methyltransferase</keyword>
<name>A0AA92WMA1_9BACT</name>
<evidence type="ECO:0000256" key="2">
    <source>
        <dbReference type="ARBA" id="ARBA00022603"/>
    </source>
</evidence>
<evidence type="ECO:0000259" key="8">
    <source>
        <dbReference type="Pfam" id="PF20467"/>
    </source>
</evidence>
<evidence type="ECO:0000259" key="7">
    <source>
        <dbReference type="Pfam" id="PF20466"/>
    </source>
</evidence>
<dbReference type="InterPro" id="IPR046819">
    <property type="entry name" value="MmeI_hel"/>
</dbReference>
<evidence type="ECO:0000313" key="10">
    <source>
        <dbReference type="EMBL" id="RHL40705.1"/>
    </source>
</evidence>
<evidence type="ECO:0000256" key="4">
    <source>
        <dbReference type="ARBA" id="ARBA00047942"/>
    </source>
</evidence>
<evidence type="ECO:0000259" key="6">
    <source>
        <dbReference type="Pfam" id="PF20465"/>
    </source>
</evidence>
<feature type="domain" description="MmeI-like DNA-methyltransferase" evidence="9">
    <location>
        <begin position="358"/>
        <end position="617"/>
    </location>
</feature>
<dbReference type="SUPFAM" id="SSF53335">
    <property type="entry name" value="S-adenosyl-L-methionine-dependent methyltransferases"/>
    <property type="match status" value="1"/>
</dbReference>
<feature type="domain" description="MmeI-like N-terminal" evidence="5">
    <location>
        <begin position="8"/>
        <end position="185"/>
    </location>
</feature>
<dbReference type="AlphaFoldDB" id="A0AA92WMA1"/>
<dbReference type="InterPro" id="IPR046816">
    <property type="entry name" value="MmeI_Mtase"/>
</dbReference>
<dbReference type="Pfam" id="PF20473">
    <property type="entry name" value="MmeI_Mtase"/>
    <property type="match status" value="1"/>
</dbReference>
<dbReference type="Pfam" id="PF20465">
    <property type="entry name" value="MmeI_hel"/>
    <property type="match status" value="1"/>
</dbReference>
<feature type="domain" description="MmeI-like C-terminal" evidence="8">
    <location>
        <begin position="845"/>
        <end position="921"/>
    </location>
</feature>
<evidence type="ECO:0000256" key="3">
    <source>
        <dbReference type="ARBA" id="ARBA00022679"/>
    </source>
</evidence>
<dbReference type="Proteomes" id="UP000283672">
    <property type="component" value="Unassembled WGS sequence"/>
</dbReference>
<dbReference type="InterPro" id="IPR046820">
    <property type="entry name" value="MmeI_TRD"/>
</dbReference>
<dbReference type="GO" id="GO:0003676">
    <property type="term" value="F:nucleic acid binding"/>
    <property type="evidence" value="ECO:0007669"/>
    <property type="project" value="InterPro"/>
</dbReference>
<dbReference type="RefSeq" id="WP_118415945.1">
    <property type="nucleotide sequence ID" value="NZ_QROP01000007.1"/>
</dbReference>
<dbReference type="PANTHER" id="PTHR33841">
    <property type="entry name" value="DNA METHYLTRANSFERASE YEEA-RELATED"/>
    <property type="match status" value="1"/>
</dbReference>
<dbReference type="PROSITE" id="PS00092">
    <property type="entry name" value="N6_MTASE"/>
    <property type="match status" value="1"/>
</dbReference>
<evidence type="ECO:0000259" key="5">
    <source>
        <dbReference type="Pfam" id="PF20464"/>
    </source>
</evidence>
<sequence length="922" mass="105767">MTEKQQSMAAAAFAKRWEGRGYEKGESQTFWIELLTEIFGVESPSVFITFEQQAQLDHTSFIDGMIPSTHVMIEQKSLGKDLRQAIKQSDGTLLTPFQQAQRYSAVLPYSERPRWIVTCNFAEFDVYDMENPKGEPSRILLKDLEKEYYRLQFLVEQQGVHLQREMEVSMKAGEIVGKLYDAFVTQYDADDPQSLRYLNILCVRLVFCLYAEDAGIFGKRDMFHDFLAHYQTEDMRMALVQLFEVLNTPADKRSKYLNPSLAAFPYTNGGLFAEDIDIPQFTDELRDTLLQHASLDFDWSEISPTIFGGVFESTLNPETRRSGGMHYTSIENIHKVIDPLFYNDLRTAFEDCLEESNIKKRMQQLHALQDKMAELRFFDPACGSGNFLTETYLSLRRLENEIIKQIYSVEQLNAFENPIKVNIHQFYGIEINDFAVTVATTALWISEAQMMAETEKIIHHDIDFLPLKSYANIHEGNSLRIDWESVCPKEKLDYIIGNPPFVGARMMEQGSEQKKDVQNIFGNIKDVQDLDYVCCWYKKAAEIMKGTKIEAALVSTNSISQGVQVPILWNVLYKDFNVHINYAYPTFKWTSESSNKAAVHCVIVGFAWRNREEKCLYYTYDNGVQKHVVSSISPYLTEGNEMTIEPHKTPLCDVPKMCFGNQPRDGGHFVISPEEREEIVSKDDGAEKFLRPYMGAEEFIKGKKRWCLWLNHATPAEIKHSPTLYTKVKAVQEMRLASRAKTTNGYAKVPHLFAQMTQPEGADYIILPRVSSERRKYIPMGFMIADVISSDAVQIIPNATLYHFGILESNVHMAWMRAVCGRLKSDYRYSKDVVYNNFPWPSPTPEQQAKIEASAQAILDARALYPDSSLADLYDPTLMPKELLQAHRQNDRAVMAAYGFSTKMTESECVAELFKKYAEMVE</sequence>
<dbReference type="PANTHER" id="PTHR33841:SF1">
    <property type="entry name" value="DNA METHYLTRANSFERASE A"/>
    <property type="match status" value="1"/>
</dbReference>
<feature type="domain" description="MmeI-like target recognition" evidence="7">
    <location>
        <begin position="639"/>
        <end position="842"/>
    </location>
</feature>
<proteinExistence type="predicted"/>
<dbReference type="EMBL" id="QROP01000007">
    <property type="protein sequence ID" value="RHL40705.1"/>
    <property type="molecule type" value="Genomic_DNA"/>
</dbReference>
<comment type="caution">
    <text evidence="10">The sequence shown here is derived from an EMBL/GenBank/DDBJ whole genome shotgun (WGS) entry which is preliminary data.</text>
</comment>
<feature type="domain" description="MmeI-like helicase spacer" evidence="6">
    <location>
        <begin position="198"/>
        <end position="272"/>
    </location>
</feature>
<dbReference type="Pfam" id="PF20464">
    <property type="entry name" value="MmeI_N"/>
    <property type="match status" value="1"/>
</dbReference>
<dbReference type="InterPro" id="IPR046818">
    <property type="entry name" value="MmeI_C"/>
</dbReference>
<evidence type="ECO:0000313" key="11">
    <source>
        <dbReference type="Proteomes" id="UP000283672"/>
    </source>
</evidence>